<dbReference type="SFLD" id="SFLDS00005">
    <property type="entry name" value="Isoprenoid_Synthase_Type_I"/>
    <property type="match status" value="1"/>
</dbReference>
<dbReference type="PANTHER" id="PTHR43281:SF1">
    <property type="entry name" value="FARNESYL DIPHOSPHATE SYNTHASE"/>
    <property type="match status" value="1"/>
</dbReference>
<evidence type="ECO:0000256" key="2">
    <source>
        <dbReference type="ARBA" id="ARBA00006706"/>
    </source>
</evidence>
<comment type="caution">
    <text evidence="8">The sequence shown here is derived from an EMBL/GenBank/DDBJ whole genome shotgun (WGS) entry which is preliminary data.</text>
</comment>
<keyword evidence="6" id="KW-0414">Isoprene biosynthesis</keyword>
<dbReference type="EMBL" id="JAAOCA010000012">
    <property type="protein sequence ID" value="MBD1599309.1"/>
    <property type="molecule type" value="Genomic_DNA"/>
</dbReference>
<evidence type="ECO:0000313" key="9">
    <source>
        <dbReference type="Proteomes" id="UP000805841"/>
    </source>
</evidence>
<gene>
    <name evidence="8" type="ORF">HAQ05_11420</name>
</gene>
<name>A0ABR7Z1N2_9PSED</name>
<evidence type="ECO:0000256" key="3">
    <source>
        <dbReference type="ARBA" id="ARBA00022679"/>
    </source>
</evidence>
<dbReference type="Pfam" id="PF00348">
    <property type="entry name" value="polyprenyl_synt"/>
    <property type="match status" value="1"/>
</dbReference>
<keyword evidence="5" id="KW-0460">Magnesium</keyword>
<reference evidence="8 9" key="1">
    <citation type="journal article" date="2020" name="Insects">
        <title>Bacteria Belonging to Pseudomonas typographi sp. nov. from the Bark Beetle Ips typographus Have Genomic Potential to Aid in the Host Ecology.</title>
        <authorList>
            <person name="Peral-Aranega E."/>
            <person name="Saati-Santamaria Z."/>
            <person name="Kolarik M."/>
            <person name="Rivas R."/>
            <person name="Garcia-Fraile P."/>
        </authorList>
    </citation>
    <scope>NUCLEOTIDE SEQUENCE [LARGE SCALE GENOMIC DNA]</scope>
    <source>
        <strain evidence="8 9">CA3A</strain>
    </source>
</reference>
<dbReference type="SUPFAM" id="SSF48576">
    <property type="entry name" value="Terpenoid synthases"/>
    <property type="match status" value="1"/>
</dbReference>
<protein>
    <submittedName>
        <fullName evidence="8">Polyprenyl synthetase family protein</fullName>
    </submittedName>
</protein>
<evidence type="ECO:0000313" key="8">
    <source>
        <dbReference type="EMBL" id="MBD1599309.1"/>
    </source>
</evidence>
<comment type="cofactor">
    <cofactor evidence="1">
        <name>Mg(2+)</name>
        <dbReference type="ChEBI" id="CHEBI:18420"/>
    </cofactor>
</comment>
<organism evidence="8 9">
    <name type="scientific">Pseudomonas typographi</name>
    <dbReference type="NCBI Taxonomy" id="2715964"/>
    <lineage>
        <taxon>Bacteria</taxon>
        <taxon>Pseudomonadati</taxon>
        <taxon>Pseudomonadota</taxon>
        <taxon>Gammaproteobacteria</taxon>
        <taxon>Pseudomonadales</taxon>
        <taxon>Pseudomonadaceae</taxon>
        <taxon>Pseudomonas</taxon>
    </lineage>
</organism>
<evidence type="ECO:0000256" key="4">
    <source>
        <dbReference type="ARBA" id="ARBA00022723"/>
    </source>
</evidence>
<dbReference type="Gene3D" id="1.10.600.10">
    <property type="entry name" value="Farnesyl Diphosphate Synthase"/>
    <property type="match status" value="1"/>
</dbReference>
<accession>A0ABR7Z1N2</accession>
<comment type="similarity">
    <text evidence="2 7">Belongs to the FPP/GGPP synthase family.</text>
</comment>
<evidence type="ECO:0000256" key="6">
    <source>
        <dbReference type="ARBA" id="ARBA00023229"/>
    </source>
</evidence>
<dbReference type="InterPro" id="IPR033749">
    <property type="entry name" value="Polyprenyl_synt_CS"/>
</dbReference>
<sequence>MTATAHQALEQADELLALRDAVERRLEELLPPAAEQDLVGIAVREGVLAPGKRLRPLLLLLTARDLGCELASIVDLACAVEMVHAASLVLDDMPCMDNARMRRGRPTVHCQFGEDVAILAAVALLSRAFGVIAAASAHAPACAAELVGQMATAVGTQGLVAGQYQDLREGARARSAEAIVQTNALKTGVLFSATVQMAAVAAGAVPAVRESLAHFALELGQAFQLLDDLADGHTHTGKDCHQDAGKTTLVALLGADTVHQRLRAHLRSADRHLACACGDGMGTRRFMQAWFEQQLATLAVQRPAPR</sequence>
<dbReference type="PROSITE" id="PS00723">
    <property type="entry name" value="POLYPRENYL_SYNTHASE_1"/>
    <property type="match status" value="1"/>
</dbReference>
<evidence type="ECO:0000256" key="1">
    <source>
        <dbReference type="ARBA" id="ARBA00001946"/>
    </source>
</evidence>
<proteinExistence type="inferred from homology"/>
<evidence type="ECO:0000256" key="5">
    <source>
        <dbReference type="ARBA" id="ARBA00022842"/>
    </source>
</evidence>
<dbReference type="Proteomes" id="UP000805841">
    <property type="component" value="Unassembled WGS sequence"/>
</dbReference>
<keyword evidence="3 7" id="KW-0808">Transferase</keyword>
<dbReference type="PROSITE" id="PS00444">
    <property type="entry name" value="POLYPRENYL_SYNTHASE_2"/>
    <property type="match status" value="1"/>
</dbReference>
<dbReference type="PANTHER" id="PTHR43281">
    <property type="entry name" value="FARNESYL DIPHOSPHATE SYNTHASE"/>
    <property type="match status" value="1"/>
</dbReference>
<dbReference type="InterPro" id="IPR008949">
    <property type="entry name" value="Isoprenoid_synthase_dom_sf"/>
</dbReference>
<dbReference type="RefSeq" id="WP_190420497.1">
    <property type="nucleotide sequence ID" value="NZ_JAAOCA010000012.1"/>
</dbReference>
<dbReference type="InterPro" id="IPR000092">
    <property type="entry name" value="Polyprenyl_synt"/>
</dbReference>
<keyword evidence="9" id="KW-1185">Reference proteome</keyword>
<keyword evidence="4" id="KW-0479">Metal-binding</keyword>
<evidence type="ECO:0000256" key="7">
    <source>
        <dbReference type="RuleBase" id="RU004466"/>
    </source>
</evidence>